<dbReference type="Proteomes" id="UP000724584">
    <property type="component" value="Unassembled WGS sequence"/>
</dbReference>
<name>A0ACB7P6Z5_9PEZI</name>
<proteinExistence type="predicted"/>
<evidence type="ECO:0000313" key="2">
    <source>
        <dbReference type="Proteomes" id="UP000724584"/>
    </source>
</evidence>
<sequence>MTTRTPGLAARRRHAPMTLYPGKERGRVVSVKPVAAMEDVPRQVLVSMRVDQGVKKTVLHHDRGTGRFRWKAHHTTRGQPSFARAWGMEEFQEVHTATATVFDDGRRARRRDPSRRERSSLRAEHAQDATTRRPRIRAELPVMQDADGVVATIPQILALFHATRSIIEKASSTPATSQLVETDDGERVRAVSLGGEPKGMRHRGRDVHVVVLVPDGAKWATERIFWTDDNGGLAELRKKKYRHAIDGGRASTKRGTRSYDRDWEMDILSPGTLPPHPQSARW</sequence>
<gene>
    <name evidence="1" type="ORF">F5144DRAFT_570388</name>
</gene>
<evidence type="ECO:0000313" key="1">
    <source>
        <dbReference type="EMBL" id="KAH6631215.1"/>
    </source>
</evidence>
<organism evidence="1 2">
    <name type="scientific">Chaetomium tenue</name>
    <dbReference type="NCBI Taxonomy" id="1854479"/>
    <lineage>
        <taxon>Eukaryota</taxon>
        <taxon>Fungi</taxon>
        <taxon>Dikarya</taxon>
        <taxon>Ascomycota</taxon>
        <taxon>Pezizomycotina</taxon>
        <taxon>Sordariomycetes</taxon>
        <taxon>Sordariomycetidae</taxon>
        <taxon>Sordariales</taxon>
        <taxon>Chaetomiaceae</taxon>
        <taxon>Chaetomium</taxon>
    </lineage>
</organism>
<accession>A0ACB7P6Z5</accession>
<comment type="caution">
    <text evidence="1">The sequence shown here is derived from an EMBL/GenBank/DDBJ whole genome shotgun (WGS) entry which is preliminary data.</text>
</comment>
<keyword evidence="2" id="KW-1185">Reference proteome</keyword>
<protein>
    <submittedName>
        <fullName evidence="1">Uncharacterized protein</fullName>
    </submittedName>
</protein>
<dbReference type="EMBL" id="JAGIZQ010000004">
    <property type="protein sequence ID" value="KAH6631215.1"/>
    <property type="molecule type" value="Genomic_DNA"/>
</dbReference>
<reference evidence="1 2" key="1">
    <citation type="journal article" date="2021" name="Nat. Commun.">
        <title>Genetic determinants of endophytism in the Arabidopsis root mycobiome.</title>
        <authorList>
            <person name="Mesny F."/>
            <person name="Miyauchi S."/>
            <person name="Thiergart T."/>
            <person name="Pickel B."/>
            <person name="Atanasova L."/>
            <person name="Karlsson M."/>
            <person name="Huettel B."/>
            <person name="Barry K.W."/>
            <person name="Haridas S."/>
            <person name="Chen C."/>
            <person name="Bauer D."/>
            <person name="Andreopoulos W."/>
            <person name="Pangilinan J."/>
            <person name="LaButti K."/>
            <person name="Riley R."/>
            <person name="Lipzen A."/>
            <person name="Clum A."/>
            <person name="Drula E."/>
            <person name="Henrissat B."/>
            <person name="Kohler A."/>
            <person name="Grigoriev I.V."/>
            <person name="Martin F.M."/>
            <person name="Hacquard S."/>
        </authorList>
    </citation>
    <scope>NUCLEOTIDE SEQUENCE [LARGE SCALE GENOMIC DNA]</scope>
    <source>
        <strain evidence="1 2">MPI-SDFR-AT-0079</strain>
    </source>
</reference>